<comment type="similarity">
    <text evidence="1">Belongs to the ribonucleoside diphosphate reductase small chain family.</text>
</comment>
<dbReference type="SUPFAM" id="SSF47240">
    <property type="entry name" value="Ferritin-like"/>
    <property type="match status" value="1"/>
</dbReference>
<reference evidence="5 6" key="1">
    <citation type="journal article" date="2019" name="Nat. Ecol. Evol.">
        <title>Megaphylogeny resolves global patterns of mushroom evolution.</title>
        <authorList>
            <person name="Varga T."/>
            <person name="Krizsan K."/>
            <person name="Foldi C."/>
            <person name="Dima B."/>
            <person name="Sanchez-Garcia M."/>
            <person name="Sanchez-Ramirez S."/>
            <person name="Szollosi G.J."/>
            <person name="Szarkandi J.G."/>
            <person name="Papp V."/>
            <person name="Albert L."/>
            <person name="Andreopoulos W."/>
            <person name="Angelini C."/>
            <person name="Antonin V."/>
            <person name="Barry K.W."/>
            <person name="Bougher N.L."/>
            <person name="Buchanan P."/>
            <person name="Buyck B."/>
            <person name="Bense V."/>
            <person name="Catcheside P."/>
            <person name="Chovatia M."/>
            <person name="Cooper J."/>
            <person name="Damon W."/>
            <person name="Desjardin D."/>
            <person name="Finy P."/>
            <person name="Geml J."/>
            <person name="Haridas S."/>
            <person name="Hughes K."/>
            <person name="Justo A."/>
            <person name="Karasinski D."/>
            <person name="Kautmanova I."/>
            <person name="Kiss B."/>
            <person name="Kocsube S."/>
            <person name="Kotiranta H."/>
            <person name="LaButti K.M."/>
            <person name="Lechner B.E."/>
            <person name="Liimatainen K."/>
            <person name="Lipzen A."/>
            <person name="Lukacs Z."/>
            <person name="Mihaltcheva S."/>
            <person name="Morgado L.N."/>
            <person name="Niskanen T."/>
            <person name="Noordeloos M.E."/>
            <person name="Ohm R.A."/>
            <person name="Ortiz-Santana B."/>
            <person name="Ovrebo C."/>
            <person name="Racz N."/>
            <person name="Riley R."/>
            <person name="Savchenko A."/>
            <person name="Shiryaev A."/>
            <person name="Soop K."/>
            <person name="Spirin V."/>
            <person name="Szebenyi C."/>
            <person name="Tomsovsky M."/>
            <person name="Tulloss R.E."/>
            <person name="Uehling J."/>
            <person name="Grigoriev I.V."/>
            <person name="Vagvolgyi C."/>
            <person name="Papp T."/>
            <person name="Martin F.M."/>
            <person name="Miettinen O."/>
            <person name="Hibbett D.S."/>
            <person name="Nagy L.G."/>
        </authorList>
    </citation>
    <scope>NUCLEOTIDE SEQUENCE [LARGE SCALE GENOMIC DNA]</scope>
    <source>
        <strain evidence="5 6">HHB13444</strain>
    </source>
</reference>
<protein>
    <submittedName>
        <fullName evidence="5">Putative ribonucleoside-diphosphate reductase small chain B</fullName>
    </submittedName>
</protein>
<feature type="transmembrane region" description="Helical" evidence="4">
    <location>
        <begin position="161"/>
        <end position="182"/>
    </location>
</feature>
<feature type="binding site" evidence="3">
    <location>
        <position position="108"/>
    </location>
    <ligand>
        <name>Fe cation</name>
        <dbReference type="ChEBI" id="CHEBI:24875"/>
        <label>1</label>
    </ligand>
</feature>
<evidence type="ECO:0000313" key="6">
    <source>
        <dbReference type="Proteomes" id="UP000308197"/>
    </source>
</evidence>
<dbReference type="PIRSF" id="PIRSF000355">
    <property type="entry name" value="NrdB"/>
    <property type="match status" value="1"/>
</dbReference>
<gene>
    <name evidence="5" type="ORF">K466DRAFT_601548</name>
</gene>
<keyword evidence="3" id="KW-0479">Metal-binding</keyword>
<name>A0A5C3P7R8_9APHY</name>
<dbReference type="PANTHER" id="PTHR23409:SF18">
    <property type="entry name" value="RIBONUCLEOSIDE-DIPHOSPHATE REDUCTASE SUBUNIT M2"/>
    <property type="match status" value="1"/>
</dbReference>
<keyword evidence="3" id="KW-0408">Iron</keyword>
<feature type="binding site" evidence="3">
    <location>
        <position position="105"/>
    </location>
    <ligand>
        <name>Fe cation</name>
        <dbReference type="ChEBI" id="CHEBI:24875"/>
        <label>1</label>
    </ligand>
</feature>
<comment type="cofactor">
    <cofactor evidence="3">
        <name>Fe cation</name>
        <dbReference type="ChEBI" id="CHEBI:24875"/>
    </cofactor>
    <text evidence="3">Binds 2 iron ions per subunit.</text>
</comment>
<dbReference type="EMBL" id="ML211280">
    <property type="protein sequence ID" value="TFK85009.1"/>
    <property type="molecule type" value="Genomic_DNA"/>
</dbReference>
<dbReference type="InterPro" id="IPR000358">
    <property type="entry name" value="RNR_small_fam"/>
</dbReference>
<dbReference type="Pfam" id="PF00268">
    <property type="entry name" value="Ribonuc_red_sm"/>
    <property type="match status" value="1"/>
</dbReference>
<evidence type="ECO:0000256" key="4">
    <source>
        <dbReference type="SAM" id="Phobius"/>
    </source>
</evidence>
<feature type="binding site" evidence="3">
    <location>
        <position position="202"/>
    </location>
    <ligand>
        <name>Fe cation</name>
        <dbReference type="ChEBI" id="CHEBI:24875"/>
        <label>2</label>
    </ligand>
</feature>
<keyword evidence="4" id="KW-1133">Transmembrane helix</keyword>
<feature type="binding site" evidence="3">
    <location>
        <position position="74"/>
    </location>
    <ligand>
        <name>Fe cation</name>
        <dbReference type="ChEBI" id="CHEBI:24875"/>
        <label>1</label>
    </ligand>
</feature>
<evidence type="ECO:0000256" key="3">
    <source>
        <dbReference type="PIRSR" id="PIRSR000355-2"/>
    </source>
</evidence>
<dbReference type="GO" id="GO:0016491">
    <property type="term" value="F:oxidoreductase activity"/>
    <property type="evidence" value="ECO:0007669"/>
    <property type="project" value="InterPro"/>
</dbReference>
<dbReference type="STRING" id="1314778.A0A5C3P7R8"/>
<dbReference type="GO" id="GO:0009263">
    <property type="term" value="P:deoxyribonucleotide biosynthetic process"/>
    <property type="evidence" value="ECO:0007669"/>
    <property type="project" value="InterPro"/>
</dbReference>
<keyword evidence="6" id="KW-1185">Reference proteome</keyword>
<organism evidence="5 6">
    <name type="scientific">Polyporus arcularius HHB13444</name>
    <dbReference type="NCBI Taxonomy" id="1314778"/>
    <lineage>
        <taxon>Eukaryota</taxon>
        <taxon>Fungi</taxon>
        <taxon>Dikarya</taxon>
        <taxon>Basidiomycota</taxon>
        <taxon>Agaricomycotina</taxon>
        <taxon>Agaricomycetes</taxon>
        <taxon>Polyporales</taxon>
        <taxon>Polyporaceae</taxon>
        <taxon>Polyporus</taxon>
    </lineage>
</organism>
<dbReference type="AlphaFoldDB" id="A0A5C3P7R8"/>
<sequence>MTHTDPILARDPGRLVLYPIKYPDIWSAYKTAQASFWTAEEIDLSTDIEHWRNKLTNDERAFFSLILAFFAASDGIVNENLVERFCAEVQVPEARCFYGFQVMMENVHAETYARFLLTLVNDSEEQRRLFSAASVIPTIKAKADWCFRWIEDHTLPFSTRLIVFAAVEGIFFSSSFAAIFWLKSRGLMPGLSHSNELISRDEGLHTNFACLLHRHLSSQTDAATVRTIIREAVELEQAFFTDALPFRLPGMNADLMSTYIEYIADRLLLSLDFAPLFDKENPFPFISTIGMDGRTNFFERRVSEYRLASHAGAAVQTDDEFSTSTPF</sequence>
<evidence type="ECO:0000256" key="2">
    <source>
        <dbReference type="PIRSR" id="PIRSR000355-1"/>
    </source>
</evidence>
<proteinExistence type="inferred from homology"/>
<dbReference type="GO" id="GO:0046872">
    <property type="term" value="F:metal ion binding"/>
    <property type="evidence" value="ECO:0007669"/>
    <property type="project" value="UniProtKB-KW"/>
</dbReference>
<feature type="binding site" evidence="3">
    <location>
        <position position="205"/>
    </location>
    <ligand>
        <name>Fe cation</name>
        <dbReference type="ChEBI" id="CHEBI:24875"/>
        <label>2</label>
    </ligand>
</feature>
<evidence type="ECO:0000313" key="5">
    <source>
        <dbReference type="EMBL" id="TFK85009.1"/>
    </source>
</evidence>
<dbReference type="Proteomes" id="UP000308197">
    <property type="component" value="Unassembled WGS sequence"/>
</dbReference>
<dbReference type="PANTHER" id="PTHR23409">
    <property type="entry name" value="RIBONUCLEOSIDE-DIPHOSPHATE REDUCTASE SMALL CHAIN"/>
    <property type="match status" value="1"/>
</dbReference>
<dbReference type="InterPro" id="IPR033909">
    <property type="entry name" value="RNR_small"/>
</dbReference>
<keyword evidence="4" id="KW-0472">Membrane</keyword>
<evidence type="ECO:0000256" key="1">
    <source>
        <dbReference type="ARBA" id="ARBA00009303"/>
    </source>
</evidence>
<feature type="active site" evidence="2">
    <location>
        <position position="112"/>
    </location>
</feature>
<feature type="binding site" evidence="3">
    <location>
        <position position="168"/>
    </location>
    <ligand>
        <name>Fe cation</name>
        <dbReference type="ChEBI" id="CHEBI:24875"/>
        <label>2</label>
    </ligand>
</feature>
<dbReference type="CDD" id="cd01049">
    <property type="entry name" value="RNRR2"/>
    <property type="match status" value="1"/>
</dbReference>
<dbReference type="Gene3D" id="1.10.620.20">
    <property type="entry name" value="Ribonucleotide Reductase, subunit A"/>
    <property type="match status" value="1"/>
</dbReference>
<dbReference type="InParanoid" id="A0A5C3P7R8"/>
<dbReference type="InterPro" id="IPR009078">
    <property type="entry name" value="Ferritin-like_SF"/>
</dbReference>
<accession>A0A5C3P7R8</accession>
<dbReference type="InterPro" id="IPR012348">
    <property type="entry name" value="RNR-like"/>
</dbReference>
<keyword evidence="4" id="KW-0812">Transmembrane</keyword>
<feature type="binding site" evidence="3">
    <location>
        <position position="105"/>
    </location>
    <ligand>
        <name>Fe cation</name>
        <dbReference type="ChEBI" id="CHEBI:24875"/>
        <label>2</label>
    </ligand>
</feature>